<dbReference type="AlphaFoldDB" id="A0A2K9E686"/>
<dbReference type="KEGG" id="hsc:HVS_05225"/>
<evidence type="ECO:0000313" key="2">
    <source>
        <dbReference type="Proteomes" id="UP000233534"/>
    </source>
</evidence>
<reference evidence="1 2" key="1">
    <citation type="submission" date="2017-12" db="EMBL/GenBank/DDBJ databases">
        <title>Complete genome sequence of Herbivorax saccincola GGR1, a novel Cellulosome-producing hydrolytic bacterium in a thermophilic biogas plant, established by Illumina and Nanopore MinION sequencing.</title>
        <authorList>
            <person name="Pechtl A."/>
            <person name="Ruckert C."/>
            <person name="Koeck D.E."/>
            <person name="Maus I."/>
            <person name="Winkler A."/>
            <person name="Kalinowski J."/>
            <person name="Puhler A."/>
            <person name="Schwarz W.W."/>
            <person name="Zverlov V.V."/>
            <person name="Schluter A."/>
            <person name="Liebl W."/>
        </authorList>
    </citation>
    <scope>NUCLEOTIDE SEQUENCE [LARGE SCALE GENOMIC DNA]</scope>
    <source>
        <strain evidence="2">SR1</strain>
    </source>
</reference>
<organism evidence="1 2">
    <name type="scientific">Acetivibrio saccincola</name>
    <dbReference type="NCBI Taxonomy" id="1677857"/>
    <lineage>
        <taxon>Bacteria</taxon>
        <taxon>Bacillati</taxon>
        <taxon>Bacillota</taxon>
        <taxon>Clostridia</taxon>
        <taxon>Eubacteriales</taxon>
        <taxon>Oscillospiraceae</taxon>
        <taxon>Acetivibrio</taxon>
    </lineage>
</organism>
<protein>
    <submittedName>
        <fullName evidence="1">Uncharacterized protein</fullName>
    </submittedName>
</protein>
<evidence type="ECO:0000313" key="1">
    <source>
        <dbReference type="EMBL" id="AUG56976.1"/>
    </source>
</evidence>
<dbReference type="Proteomes" id="UP000233534">
    <property type="component" value="Chromosome"/>
</dbReference>
<dbReference type="EMBL" id="CP025197">
    <property type="protein sequence ID" value="AUG56976.1"/>
    <property type="molecule type" value="Genomic_DNA"/>
</dbReference>
<gene>
    <name evidence="1" type="ORF">HVS_05225</name>
</gene>
<sequence>MNINKSNNILYNERFPFSNKYDHNWILDNSMGPNTLWLTEWLC</sequence>
<accession>A0A2K9E686</accession>
<dbReference type="RefSeq" id="WP_278278678.1">
    <property type="nucleotide sequence ID" value="NZ_CP025197.1"/>
</dbReference>
<proteinExistence type="predicted"/>
<name>A0A2K9E686_9FIRM</name>
<keyword evidence="2" id="KW-1185">Reference proteome</keyword>